<dbReference type="GO" id="GO:0006020">
    <property type="term" value="P:inositol metabolic process"/>
    <property type="evidence" value="ECO:0007669"/>
    <property type="project" value="TreeGrafter"/>
</dbReference>
<dbReference type="RefSeq" id="WP_024058748.1">
    <property type="nucleotide sequence ID" value="NZ_JAGZVZ010000005.1"/>
</dbReference>
<evidence type="ECO:0000313" key="15">
    <source>
        <dbReference type="EMBL" id="MCG4618575.1"/>
    </source>
</evidence>
<dbReference type="PRINTS" id="PR00377">
    <property type="entry name" value="IMPHPHTASES"/>
</dbReference>
<feature type="binding site" evidence="14">
    <location>
        <position position="69"/>
    </location>
    <ligand>
        <name>Mg(2+)</name>
        <dbReference type="ChEBI" id="CHEBI:18420"/>
        <label>1</label>
        <note>catalytic</note>
    </ligand>
</feature>
<evidence type="ECO:0000256" key="13">
    <source>
        <dbReference type="NCBIfam" id="TIGR02067"/>
    </source>
</evidence>
<dbReference type="GO" id="GO:0008934">
    <property type="term" value="F:inositol monophosphate 1-phosphatase activity"/>
    <property type="evidence" value="ECO:0007669"/>
    <property type="project" value="TreeGrafter"/>
</dbReference>
<evidence type="ECO:0000256" key="14">
    <source>
        <dbReference type="PIRSR" id="PIRSR600760-2"/>
    </source>
</evidence>
<dbReference type="Gene3D" id="3.40.190.80">
    <property type="match status" value="1"/>
</dbReference>
<dbReference type="Pfam" id="PF00459">
    <property type="entry name" value="Inositol_P"/>
    <property type="match status" value="1"/>
</dbReference>
<keyword evidence="9 14" id="KW-0460">Magnesium</keyword>
<reference evidence="15" key="1">
    <citation type="submission" date="2022-01" db="EMBL/GenBank/DDBJ databases">
        <title>Collection of gut derived symbiotic bacterial strains cultured from healthy donors.</title>
        <authorList>
            <person name="Lin H."/>
            <person name="Kohout C."/>
            <person name="Waligurski E."/>
            <person name="Pamer E.G."/>
        </authorList>
    </citation>
    <scope>NUCLEOTIDE SEQUENCE</scope>
    <source>
        <strain evidence="15">DFI.7.46</strain>
    </source>
</reference>
<dbReference type="GO" id="GO:0004401">
    <property type="term" value="F:histidinol-phosphatase activity"/>
    <property type="evidence" value="ECO:0007669"/>
    <property type="project" value="UniProtKB-UniRule"/>
</dbReference>
<comment type="similarity">
    <text evidence="3">Belongs to the inositol monophosphatase superfamily.</text>
</comment>
<dbReference type="GO" id="GO:0000105">
    <property type="term" value="P:L-histidine biosynthetic process"/>
    <property type="evidence" value="ECO:0007669"/>
    <property type="project" value="UniProtKB-UniRule"/>
</dbReference>
<dbReference type="FunFam" id="3.30.540.10:FF:000003">
    <property type="entry name" value="Inositol-1-monophosphatase"/>
    <property type="match status" value="1"/>
</dbReference>
<keyword evidence="7 14" id="KW-0479">Metal-binding</keyword>
<keyword evidence="10" id="KW-0368">Histidine biosynthesis</keyword>
<organism evidence="15 16">
    <name type="scientific">Varibaculum cambriense</name>
    <dbReference type="NCBI Taxonomy" id="184870"/>
    <lineage>
        <taxon>Bacteria</taxon>
        <taxon>Bacillati</taxon>
        <taxon>Actinomycetota</taxon>
        <taxon>Actinomycetes</taxon>
        <taxon>Actinomycetales</taxon>
        <taxon>Actinomycetaceae</taxon>
        <taxon>Varibaculum</taxon>
    </lineage>
</organism>
<evidence type="ECO:0000256" key="12">
    <source>
        <dbReference type="ARBA" id="ARBA00053547"/>
    </source>
</evidence>
<comment type="function">
    <text evidence="12">Catalyzes the dephosphorylation of histidinol-phosphate to histidinol, the direct precursor of histidine.</text>
</comment>
<dbReference type="InterPro" id="IPR000760">
    <property type="entry name" value="Inositol_monophosphatase-like"/>
</dbReference>
<evidence type="ECO:0000256" key="9">
    <source>
        <dbReference type="ARBA" id="ARBA00022842"/>
    </source>
</evidence>
<dbReference type="NCBIfam" id="TIGR02067">
    <property type="entry name" value="his_9_HisN"/>
    <property type="match status" value="1"/>
</dbReference>
<dbReference type="PROSITE" id="PS00629">
    <property type="entry name" value="IMP_1"/>
    <property type="match status" value="1"/>
</dbReference>
<evidence type="ECO:0000313" key="16">
    <source>
        <dbReference type="Proteomes" id="UP001200537"/>
    </source>
</evidence>
<protein>
    <recommendedName>
        <fullName evidence="5 13">Histidinol-phosphatase</fullName>
        <ecNumber evidence="4 13">3.1.3.15</ecNumber>
    </recommendedName>
</protein>
<dbReference type="PANTHER" id="PTHR20854:SF4">
    <property type="entry name" value="INOSITOL-1-MONOPHOSPHATASE-RELATED"/>
    <property type="match status" value="1"/>
</dbReference>
<dbReference type="InterPro" id="IPR011809">
    <property type="entry name" value="His_9_proposed"/>
</dbReference>
<feature type="binding site" evidence="14">
    <location>
        <position position="88"/>
    </location>
    <ligand>
        <name>Mg(2+)</name>
        <dbReference type="ChEBI" id="CHEBI:18420"/>
        <label>1</label>
        <note>catalytic</note>
    </ligand>
</feature>
<dbReference type="PANTHER" id="PTHR20854">
    <property type="entry name" value="INOSITOL MONOPHOSPHATASE"/>
    <property type="match status" value="1"/>
</dbReference>
<comment type="caution">
    <text evidence="15">The sequence shown here is derived from an EMBL/GenBank/DDBJ whole genome shotgun (WGS) entry which is preliminary data.</text>
</comment>
<evidence type="ECO:0000256" key="1">
    <source>
        <dbReference type="ARBA" id="ARBA00001946"/>
    </source>
</evidence>
<evidence type="ECO:0000256" key="6">
    <source>
        <dbReference type="ARBA" id="ARBA00022605"/>
    </source>
</evidence>
<dbReference type="GO" id="GO:0046872">
    <property type="term" value="F:metal ion binding"/>
    <property type="evidence" value="ECO:0007669"/>
    <property type="project" value="UniProtKB-KW"/>
</dbReference>
<sequence length="263" mass="28934">MRNIGEDVGLLLEIADQVDQYTLTHFTQRDYQVYEKADLTPVSDIDRGAEQMIRQALADARPDDLIYGEEYGGSAAEATQARWIIDPIDGTKNFVRGVPVWATLIGLELDGEMVASVVSAPALARRWWAGRGVGSWRSFNSGEPQANRVSKITDLKEASFSYSSLSGWEERGKLQAFLELARKVWRTRAYGDFYSYMLVAEGVVDAAAEPELEIYDMAALVPIVEQAGGCFTSLEGEKGCVGRSALATNSQLHQRILAMLGGK</sequence>
<comment type="cofactor">
    <cofactor evidence="1 14">
        <name>Mg(2+)</name>
        <dbReference type="ChEBI" id="CHEBI:18420"/>
    </cofactor>
</comment>
<dbReference type="InterPro" id="IPR020583">
    <property type="entry name" value="Inositol_monoP_metal-BS"/>
</dbReference>
<evidence type="ECO:0000256" key="8">
    <source>
        <dbReference type="ARBA" id="ARBA00022801"/>
    </source>
</evidence>
<dbReference type="Gene3D" id="3.30.540.10">
    <property type="entry name" value="Fructose-1,6-Bisphosphatase, subunit A, domain 1"/>
    <property type="match status" value="1"/>
</dbReference>
<evidence type="ECO:0000256" key="7">
    <source>
        <dbReference type="ARBA" id="ARBA00022723"/>
    </source>
</evidence>
<gene>
    <name evidence="15" type="primary">hisN</name>
    <name evidence="15" type="ORF">L0M99_08750</name>
</gene>
<keyword evidence="8 15" id="KW-0378">Hydrolase</keyword>
<feature type="binding site" evidence="14">
    <location>
        <position position="86"/>
    </location>
    <ligand>
        <name>Mg(2+)</name>
        <dbReference type="ChEBI" id="CHEBI:18420"/>
        <label>1</label>
        <note>catalytic</note>
    </ligand>
</feature>
<feature type="binding site" evidence="14">
    <location>
        <position position="89"/>
    </location>
    <ligand>
        <name>Mg(2+)</name>
        <dbReference type="ChEBI" id="CHEBI:18420"/>
        <label>1</label>
        <note>catalytic</note>
    </ligand>
</feature>
<accession>A0AAJ1BEI6</accession>
<dbReference type="Proteomes" id="UP001200537">
    <property type="component" value="Unassembled WGS sequence"/>
</dbReference>
<evidence type="ECO:0000256" key="10">
    <source>
        <dbReference type="ARBA" id="ARBA00023102"/>
    </source>
</evidence>
<evidence type="ECO:0000256" key="5">
    <source>
        <dbReference type="ARBA" id="ARBA00021697"/>
    </source>
</evidence>
<evidence type="ECO:0000256" key="3">
    <source>
        <dbReference type="ARBA" id="ARBA00009759"/>
    </source>
</evidence>
<dbReference type="EC" id="3.1.3.15" evidence="4 13"/>
<proteinExistence type="inferred from homology"/>
<comment type="pathway">
    <text evidence="2">Amino-acid biosynthesis; L-histidine biosynthesis; L-histidine from 5-phospho-alpha-D-ribose 1-diphosphate: step 8/9.</text>
</comment>
<dbReference type="GO" id="GO:0007165">
    <property type="term" value="P:signal transduction"/>
    <property type="evidence" value="ECO:0007669"/>
    <property type="project" value="TreeGrafter"/>
</dbReference>
<dbReference type="EMBL" id="JAKNHJ010000019">
    <property type="protein sequence ID" value="MCG4618575.1"/>
    <property type="molecule type" value="Genomic_DNA"/>
</dbReference>
<name>A0AAJ1BEI6_9ACTO</name>
<dbReference type="SUPFAM" id="SSF56655">
    <property type="entry name" value="Carbohydrate phosphatase"/>
    <property type="match status" value="1"/>
</dbReference>
<keyword evidence="6" id="KW-0028">Amino-acid biosynthesis</keyword>
<comment type="catalytic activity">
    <reaction evidence="11">
        <text>L-histidinol phosphate + H2O = L-histidinol + phosphate</text>
        <dbReference type="Rhea" id="RHEA:14465"/>
        <dbReference type="ChEBI" id="CHEBI:15377"/>
        <dbReference type="ChEBI" id="CHEBI:43474"/>
        <dbReference type="ChEBI" id="CHEBI:57699"/>
        <dbReference type="ChEBI" id="CHEBI:57980"/>
        <dbReference type="EC" id="3.1.3.15"/>
    </reaction>
</comment>
<feature type="binding site" evidence="14">
    <location>
        <position position="216"/>
    </location>
    <ligand>
        <name>Mg(2+)</name>
        <dbReference type="ChEBI" id="CHEBI:18420"/>
        <label>1</label>
        <note>catalytic</note>
    </ligand>
</feature>
<evidence type="ECO:0000256" key="2">
    <source>
        <dbReference type="ARBA" id="ARBA00004970"/>
    </source>
</evidence>
<evidence type="ECO:0000256" key="11">
    <source>
        <dbReference type="ARBA" id="ARBA00049158"/>
    </source>
</evidence>
<dbReference type="AlphaFoldDB" id="A0AAJ1BEI6"/>
<evidence type="ECO:0000256" key="4">
    <source>
        <dbReference type="ARBA" id="ARBA00013085"/>
    </source>
</evidence>